<proteinExistence type="predicted"/>
<evidence type="ECO:0000313" key="2">
    <source>
        <dbReference type="Proteomes" id="UP001596037"/>
    </source>
</evidence>
<comment type="caution">
    <text evidence="1">The sequence shown here is derived from an EMBL/GenBank/DDBJ whole genome shotgun (WGS) entry which is preliminary data.</text>
</comment>
<organism evidence="1 2">
    <name type="scientific">Caenimonas terrae</name>
    <dbReference type="NCBI Taxonomy" id="696074"/>
    <lineage>
        <taxon>Bacteria</taxon>
        <taxon>Pseudomonadati</taxon>
        <taxon>Pseudomonadota</taxon>
        <taxon>Betaproteobacteria</taxon>
        <taxon>Burkholderiales</taxon>
        <taxon>Comamonadaceae</taxon>
        <taxon>Caenimonas</taxon>
    </lineage>
</organism>
<accession>A0ABW0NF88</accession>
<dbReference type="RefSeq" id="WP_376850664.1">
    <property type="nucleotide sequence ID" value="NZ_JBHSMF010000009.1"/>
</dbReference>
<sequence length="126" mass="13202">MQLSAQELDAVSLAKLGDEARMLLCAGDIDTLATRFGYALAYDRHPADAIREELASSLAEAGASRLIATGWQPPRVGYFKQNDTGLFALVESLVPTENGASILVEVIVAGSGTNAHATLEQVSAAV</sequence>
<dbReference type="Proteomes" id="UP001596037">
    <property type="component" value="Unassembled WGS sequence"/>
</dbReference>
<reference evidence="2" key="1">
    <citation type="journal article" date="2019" name="Int. J. Syst. Evol. Microbiol.">
        <title>The Global Catalogue of Microorganisms (GCM) 10K type strain sequencing project: providing services to taxonomists for standard genome sequencing and annotation.</title>
        <authorList>
            <consortium name="The Broad Institute Genomics Platform"/>
            <consortium name="The Broad Institute Genome Sequencing Center for Infectious Disease"/>
            <person name="Wu L."/>
            <person name="Ma J."/>
        </authorList>
    </citation>
    <scope>NUCLEOTIDE SEQUENCE [LARGE SCALE GENOMIC DNA]</scope>
    <source>
        <strain evidence="2">CCUG 57401</strain>
    </source>
</reference>
<name>A0ABW0NF88_9BURK</name>
<gene>
    <name evidence="1" type="ORF">ACFPOE_13585</name>
</gene>
<dbReference type="EMBL" id="JBHSMF010000009">
    <property type="protein sequence ID" value="MFC5498573.1"/>
    <property type="molecule type" value="Genomic_DNA"/>
</dbReference>
<keyword evidence="2" id="KW-1185">Reference proteome</keyword>
<evidence type="ECO:0000313" key="1">
    <source>
        <dbReference type="EMBL" id="MFC5498573.1"/>
    </source>
</evidence>
<protein>
    <submittedName>
        <fullName evidence="1">Uncharacterized protein</fullName>
    </submittedName>
</protein>